<dbReference type="AlphaFoldDB" id="A0A4Y9FXF3"/>
<dbReference type="Proteomes" id="UP000298358">
    <property type="component" value="Unassembled WGS sequence"/>
</dbReference>
<dbReference type="RefSeq" id="WP_135114361.1">
    <property type="nucleotide sequence ID" value="NZ_JADGLL010000016.1"/>
</dbReference>
<feature type="transmembrane region" description="Helical" evidence="1">
    <location>
        <begin position="124"/>
        <end position="145"/>
    </location>
</feature>
<proteinExistence type="predicted"/>
<dbReference type="OrthoDB" id="187863at2"/>
<evidence type="ECO:0000256" key="1">
    <source>
        <dbReference type="SAM" id="Phobius"/>
    </source>
</evidence>
<accession>A0A4Y9FXF3</accession>
<feature type="transmembrane region" description="Helical" evidence="1">
    <location>
        <begin position="64"/>
        <end position="82"/>
    </location>
</feature>
<name>A0A4Y9FXF3_9MICO</name>
<comment type="caution">
    <text evidence="2">The sequence shown here is derived from an EMBL/GenBank/DDBJ whole genome shotgun (WGS) entry which is preliminary data.</text>
</comment>
<keyword evidence="1" id="KW-0812">Transmembrane</keyword>
<gene>
    <name evidence="2" type="ORF">E4U02_08225</name>
</gene>
<evidence type="ECO:0000313" key="3">
    <source>
        <dbReference type="Proteomes" id="UP000298358"/>
    </source>
</evidence>
<protein>
    <submittedName>
        <fullName evidence="2">Uncharacterized protein</fullName>
    </submittedName>
</protein>
<dbReference type="InterPro" id="IPR046657">
    <property type="entry name" value="DUF6766"/>
</dbReference>
<dbReference type="Pfam" id="PF20554">
    <property type="entry name" value="DUF6766"/>
    <property type="match status" value="1"/>
</dbReference>
<keyword evidence="1" id="KW-1133">Transmembrane helix</keyword>
<sequence>MRRALRDNGLTFFFLFLFVATVALQAIAGHAYENDELVSHGLAPISFGEFVTSSTFMVDLSENWQSEFLQFFVFILATVWLVQRGSPESKKPGDEGLGSDEDQMIAEHSRKDSPAWARVRGIRLWLYSNSLLIVMGLVFLLSWFAQSLAGHAVANEEAAQHGELPITWGAYVMDPEFWNRTLQNWQSEFLAVGCMVAFSIYLRQRGSAESKPVGTPNGVSALESE</sequence>
<evidence type="ECO:0000313" key="2">
    <source>
        <dbReference type="EMBL" id="TFU32929.1"/>
    </source>
</evidence>
<keyword evidence="3" id="KW-1185">Reference proteome</keyword>
<reference evidence="2 3" key="1">
    <citation type="submission" date="2019-03" db="EMBL/GenBank/DDBJ databases">
        <title>Diversity of the mouse oral microbiome.</title>
        <authorList>
            <person name="Joseph S."/>
            <person name="Aduse-Opoku J."/>
            <person name="Curtis M."/>
            <person name="Wade W."/>
            <person name="Hashim A."/>
        </authorList>
    </citation>
    <scope>NUCLEOTIDE SEQUENCE [LARGE SCALE GENOMIC DNA]</scope>
    <source>
        <strain evidence="2 3">P1012</strain>
    </source>
</reference>
<keyword evidence="1" id="KW-0472">Membrane</keyword>
<dbReference type="EMBL" id="SPQB01000016">
    <property type="protein sequence ID" value="TFU32929.1"/>
    <property type="molecule type" value="Genomic_DNA"/>
</dbReference>
<feature type="transmembrane region" description="Helical" evidence="1">
    <location>
        <begin position="185"/>
        <end position="202"/>
    </location>
</feature>
<organism evidence="2 3">
    <name type="scientific">Microbacterium paludicola</name>
    <dbReference type="NCBI Taxonomy" id="300019"/>
    <lineage>
        <taxon>Bacteria</taxon>
        <taxon>Bacillati</taxon>
        <taxon>Actinomycetota</taxon>
        <taxon>Actinomycetes</taxon>
        <taxon>Micrococcales</taxon>
        <taxon>Microbacteriaceae</taxon>
        <taxon>Microbacterium</taxon>
    </lineage>
</organism>